<dbReference type="Proteomes" id="UP000061457">
    <property type="component" value="Chromosome I"/>
</dbReference>
<dbReference type="PATRIC" id="fig|161398.10.peg.340"/>
<dbReference type="OrthoDB" id="5592888at2"/>
<dbReference type="PANTHER" id="PTHR38834">
    <property type="entry name" value="PERIPLASMIC SUBSTRATE BINDING PROTEIN FAMILY 3"/>
    <property type="match status" value="1"/>
</dbReference>
<protein>
    <submittedName>
        <fullName evidence="2">ABC-type amino acid transport/signal transduction system, periplasmic component/domain protein</fullName>
    </submittedName>
</protein>
<evidence type="ECO:0000259" key="1">
    <source>
        <dbReference type="Pfam" id="PF00497"/>
    </source>
</evidence>
<feature type="domain" description="Solute-binding protein family 3/N-terminal" evidence="1">
    <location>
        <begin position="26"/>
        <end position="227"/>
    </location>
</feature>
<dbReference type="STRING" id="161398.PP2015_331"/>
<evidence type="ECO:0000313" key="2">
    <source>
        <dbReference type="EMBL" id="ALO40857.1"/>
    </source>
</evidence>
<name>A0A0S2JXV4_9GAMM</name>
<dbReference type="Pfam" id="PF00497">
    <property type="entry name" value="SBP_bac_3"/>
    <property type="match status" value="1"/>
</dbReference>
<dbReference type="SUPFAM" id="SSF53850">
    <property type="entry name" value="Periplasmic binding protein-like II"/>
    <property type="match status" value="1"/>
</dbReference>
<organism evidence="2 3">
    <name type="scientific">Pseudoalteromonas phenolica</name>
    <dbReference type="NCBI Taxonomy" id="161398"/>
    <lineage>
        <taxon>Bacteria</taxon>
        <taxon>Pseudomonadati</taxon>
        <taxon>Pseudomonadota</taxon>
        <taxon>Gammaproteobacteria</taxon>
        <taxon>Alteromonadales</taxon>
        <taxon>Pseudoalteromonadaceae</taxon>
        <taxon>Pseudoalteromonas</taxon>
    </lineage>
</organism>
<dbReference type="EMBL" id="CP013187">
    <property type="protein sequence ID" value="ALO40857.1"/>
    <property type="molecule type" value="Genomic_DNA"/>
</dbReference>
<evidence type="ECO:0000313" key="3">
    <source>
        <dbReference type="Proteomes" id="UP000061457"/>
    </source>
</evidence>
<reference evidence="2 3" key="1">
    <citation type="submission" date="2015-11" db="EMBL/GenBank/DDBJ databases">
        <authorList>
            <person name="Zhang Y."/>
            <person name="Guo Z."/>
        </authorList>
    </citation>
    <scope>NUCLEOTIDE SEQUENCE [LARGE SCALE GENOMIC DNA]</scope>
    <source>
        <strain evidence="2 3">KCTC 12086</strain>
    </source>
</reference>
<gene>
    <name evidence="2" type="ORF">PP2015_331</name>
</gene>
<dbReference type="AlphaFoldDB" id="A0A0S2JXV4"/>
<keyword evidence="3" id="KW-1185">Reference proteome</keyword>
<accession>A0A0S2JXV4</accession>
<dbReference type="PANTHER" id="PTHR38834:SF3">
    <property type="entry name" value="SOLUTE-BINDING PROTEIN FAMILY 3_N-TERMINAL DOMAIN-CONTAINING PROTEIN"/>
    <property type="match status" value="1"/>
</dbReference>
<sequence>MWGSLFNTLILSSGLHLMSPDIQWYTEEYPPFNYQSEGKLHGLAFNVLKSAYHDLGWFLDESDIVLAPWPRVYKTIQQYENKCVFSMVYTKPRAKLFNFVGLVIPNTIAVIAHKDSGVKAEQLTRDKSLTFGVVKNDIGHLSLLEYGIPESQFVYLKTGLELVRMIDYKRVDLIAYGDAIARFQFKRADIDPNNYRLLLPLVDSKLGYACNKSVPKSVLQKLDKAINSVVLSKPELLRYHDSDSFE</sequence>
<dbReference type="InterPro" id="IPR001638">
    <property type="entry name" value="Solute-binding_3/MltF_N"/>
</dbReference>
<dbReference type="KEGG" id="pphe:PP2015_331"/>
<proteinExistence type="predicted"/>
<dbReference type="Gene3D" id="3.40.190.10">
    <property type="entry name" value="Periplasmic binding protein-like II"/>
    <property type="match status" value="2"/>
</dbReference>